<gene>
    <name evidence="1" type="ORF">YALI1_D06744g</name>
</gene>
<name>A0A1D8ND96_YARLL</name>
<dbReference type="EMBL" id="CP017556">
    <property type="protein sequence ID" value="AOW03611.1"/>
    <property type="molecule type" value="Genomic_DNA"/>
</dbReference>
<protein>
    <submittedName>
        <fullName evidence="1">Uncharacterized protein</fullName>
    </submittedName>
</protein>
<dbReference type="Proteomes" id="UP000182444">
    <property type="component" value="Chromosome 1D"/>
</dbReference>
<dbReference type="VEuPathDB" id="FungiDB:YALI1_D06744g"/>
<dbReference type="RefSeq" id="XP_068138718.1">
    <property type="nucleotide sequence ID" value="XM_068282617.1"/>
</dbReference>
<dbReference type="AlphaFoldDB" id="A0A1D8ND96"/>
<organism evidence="1 2">
    <name type="scientific">Yarrowia lipolytica</name>
    <name type="common">Candida lipolytica</name>
    <dbReference type="NCBI Taxonomy" id="4952"/>
    <lineage>
        <taxon>Eukaryota</taxon>
        <taxon>Fungi</taxon>
        <taxon>Dikarya</taxon>
        <taxon>Ascomycota</taxon>
        <taxon>Saccharomycotina</taxon>
        <taxon>Dipodascomycetes</taxon>
        <taxon>Dipodascales</taxon>
        <taxon>Dipodascales incertae sedis</taxon>
        <taxon>Yarrowia</taxon>
    </lineage>
</organism>
<proteinExistence type="predicted"/>
<accession>A0A1D8ND96</accession>
<sequence length="87" mass="10007">MYCTNMKRRFRVCASGLAQVPCSGRALDKARALVCDRHCRDTRAQRNRKRYEREGDWLDGDCACLFGSDSFSTSFSRPPNIHCLRES</sequence>
<evidence type="ECO:0000313" key="2">
    <source>
        <dbReference type="Proteomes" id="UP000182444"/>
    </source>
</evidence>
<dbReference type="GeneID" id="94583231"/>
<evidence type="ECO:0000313" key="1">
    <source>
        <dbReference type="EMBL" id="AOW03611.1"/>
    </source>
</evidence>
<reference evidence="1 2" key="1">
    <citation type="journal article" date="2016" name="PLoS ONE">
        <title>Sequence Assembly of Yarrowia lipolytica Strain W29/CLIB89 Shows Transposable Element Diversity.</title>
        <authorList>
            <person name="Magnan C."/>
            <person name="Yu J."/>
            <person name="Chang I."/>
            <person name="Jahn E."/>
            <person name="Kanomata Y."/>
            <person name="Wu J."/>
            <person name="Zeller M."/>
            <person name="Oakes M."/>
            <person name="Baldi P."/>
            <person name="Sandmeyer S."/>
        </authorList>
    </citation>
    <scope>NUCLEOTIDE SEQUENCE [LARGE SCALE GENOMIC DNA]</scope>
    <source>
        <strain evidence="2">CLIB89(W29)</strain>
    </source>
</reference>